<evidence type="ECO:0000256" key="1">
    <source>
        <dbReference type="SAM" id="MobiDB-lite"/>
    </source>
</evidence>
<protein>
    <submittedName>
        <fullName evidence="2">Uncharacterized protein</fullName>
    </submittedName>
</protein>
<organism evidence="2 3">
    <name type="scientific">Amycolatopsis deserti</name>
    <dbReference type="NCBI Taxonomy" id="185696"/>
    <lineage>
        <taxon>Bacteria</taxon>
        <taxon>Bacillati</taxon>
        <taxon>Actinomycetota</taxon>
        <taxon>Actinomycetes</taxon>
        <taxon>Pseudonocardiales</taxon>
        <taxon>Pseudonocardiaceae</taxon>
        <taxon>Amycolatopsis</taxon>
    </lineage>
</organism>
<accession>A0ABQ3J7T0</accession>
<reference evidence="3" key="1">
    <citation type="journal article" date="2019" name="Int. J. Syst. Evol. Microbiol.">
        <title>The Global Catalogue of Microorganisms (GCM) 10K type strain sequencing project: providing services to taxonomists for standard genome sequencing and annotation.</title>
        <authorList>
            <consortium name="The Broad Institute Genomics Platform"/>
            <consortium name="The Broad Institute Genome Sequencing Center for Infectious Disease"/>
            <person name="Wu L."/>
            <person name="Ma J."/>
        </authorList>
    </citation>
    <scope>NUCLEOTIDE SEQUENCE [LARGE SCALE GENOMIC DNA]</scope>
    <source>
        <strain evidence="3">CGMCC 4.7677</strain>
    </source>
</reference>
<evidence type="ECO:0000313" key="3">
    <source>
        <dbReference type="Proteomes" id="UP000605897"/>
    </source>
</evidence>
<sequence length="47" mass="5341">MLRIVGRNGLTHDLADLLVEDLTRVLPEPREQDRPHAKPSTSTAFHH</sequence>
<evidence type="ECO:0000313" key="2">
    <source>
        <dbReference type="EMBL" id="GHF03657.1"/>
    </source>
</evidence>
<name>A0ABQ3J7T0_9PSEU</name>
<feature type="region of interest" description="Disordered" evidence="1">
    <location>
        <begin position="26"/>
        <end position="47"/>
    </location>
</feature>
<dbReference type="RefSeq" id="WP_373300473.1">
    <property type="nucleotide sequence ID" value="NZ_BNAU01000004.1"/>
</dbReference>
<dbReference type="Proteomes" id="UP000605897">
    <property type="component" value="Unassembled WGS sequence"/>
</dbReference>
<comment type="caution">
    <text evidence="2">The sequence shown here is derived from an EMBL/GenBank/DDBJ whole genome shotgun (WGS) entry which is preliminary data.</text>
</comment>
<dbReference type="EMBL" id="BNAU01000004">
    <property type="protein sequence ID" value="GHF03657.1"/>
    <property type="molecule type" value="Genomic_DNA"/>
</dbReference>
<feature type="compositionally biased region" description="Basic and acidic residues" evidence="1">
    <location>
        <begin position="26"/>
        <end position="36"/>
    </location>
</feature>
<proteinExistence type="predicted"/>
<keyword evidence="3" id="KW-1185">Reference proteome</keyword>
<gene>
    <name evidence="2" type="ORF">GCM10017786_41800</name>
</gene>